<evidence type="ECO:0000313" key="3">
    <source>
        <dbReference type="Proteomes" id="UP000253831"/>
    </source>
</evidence>
<feature type="chain" id="PRO_5016595534" evidence="1">
    <location>
        <begin position="23"/>
        <end position="75"/>
    </location>
</feature>
<evidence type="ECO:0000313" key="2">
    <source>
        <dbReference type="EMBL" id="RDE49333.1"/>
    </source>
</evidence>
<name>A0A369XGW8_9PROT</name>
<reference evidence="2 3" key="1">
    <citation type="submission" date="2018-05" db="EMBL/GenBank/DDBJ databases">
        <title>Integrated omic analyses show evidence that a Ca. Accumulibacter phosphatis strain performs denitrification under micro-aerobic conditions.</title>
        <authorList>
            <person name="Camejo P.Y."/>
            <person name="Katherine M.D."/>
            <person name="Daniel N.R."/>
        </authorList>
    </citation>
    <scope>NUCLEOTIDE SEQUENCE [LARGE SCALE GENOMIC DNA]</scope>
    <source>
        <strain evidence="2">UW-LDO-IC</strain>
    </source>
</reference>
<proteinExistence type="predicted"/>
<protein>
    <submittedName>
        <fullName evidence="2">Uncharacterized protein</fullName>
    </submittedName>
</protein>
<comment type="caution">
    <text evidence="2">The sequence shown here is derived from an EMBL/GenBank/DDBJ whole genome shotgun (WGS) entry which is preliminary data.</text>
</comment>
<dbReference type="Proteomes" id="UP000253831">
    <property type="component" value="Unassembled WGS sequence"/>
</dbReference>
<keyword evidence="1" id="KW-0732">Signal</keyword>
<gene>
    <name evidence="2" type="ORF">DVS81_17285</name>
</gene>
<dbReference type="AlphaFoldDB" id="A0A369XGW8"/>
<feature type="signal peptide" evidence="1">
    <location>
        <begin position="1"/>
        <end position="22"/>
    </location>
</feature>
<organism evidence="2 3">
    <name type="scientific">Candidatus Accumulibacter meliphilus</name>
    <dbReference type="NCBI Taxonomy" id="2211374"/>
    <lineage>
        <taxon>Bacteria</taxon>
        <taxon>Pseudomonadati</taxon>
        <taxon>Pseudomonadota</taxon>
        <taxon>Betaproteobacteria</taxon>
        <taxon>Candidatus Accumulibacter</taxon>
    </lineage>
</organism>
<dbReference type="EMBL" id="QPGA01000046">
    <property type="protein sequence ID" value="RDE49333.1"/>
    <property type="molecule type" value="Genomic_DNA"/>
</dbReference>
<sequence length="75" mass="9089">MKHCWFIVALSLLCTWLSFQSASQWRRMAITEAGNHRRRLRADYLTRRVWVWDGKSLAAEYWHLLAHWGMNGERR</sequence>
<accession>A0A369XGW8</accession>
<evidence type="ECO:0000256" key="1">
    <source>
        <dbReference type="SAM" id="SignalP"/>
    </source>
</evidence>